<reference evidence="7" key="1">
    <citation type="submission" date="2023-11" db="EMBL/GenBank/DDBJ databases">
        <title>Genome assemblies of two species of porcelain crab, Petrolisthes cinctipes and Petrolisthes manimaculis (Anomura: Porcellanidae).</title>
        <authorList>
            <person name="Angst P."/>
        </authorList>
    </citation>
    <scope>NUCLEOTIDE SEQUENCE</scope>
    <source>
        <strain evidence="7">PB745_02</strain>
        <tissue evidence="7">Gill</tissue>
    </source>
</reference>
<comment type="caution">
    <text evidence="7">The sequence shown here is derived from an EMBL/GenBank/DDBJ whole genome shotgun (WGS) entry which is preliminary data.</text>
</comment>
<evidence type="ECO:0000313" key="7">
    <source>
        <dbReference type="EMBL" id="KAK4309059.1"/>
    </source>
</evidence>
<dbReference type="FunFam" id="2.40.10.10:FF:000038">
    <property type="entry name" value="Serine protease"/>
    <property type="match status" value="1"/>
</dbReference>
<dbReference type="GO" id="GO:0006508">
    <property type="term" value="P:proteolysis"/>
    <property type="evidence" value="ECO:0007669"/>
    <property type="project" value="InterPro"/>
</dbReference>
<accession>A0AAE1PKR1</accession>
<dbReference type="GO" id="GO:0003700">
    <property type="term" value="F:DNA-binding transcription factor activity"/>
    <property type="evidence" value="ECO:0007669"/>
    <property type="project" value="InterPro"/>
</dbReference>
<evidence type="ECO:0000256" key="3">
    <source>
        <dbReference type="ARBA" id="ARBA00023157"/>
    </source>
</evidence>
<dbReference type="SMART" id="SM00020">
    <property type="entry name" value="Tryp_SPc"/>
    <property type="match status" value="1"/>
</dbReference>
<dbReference type="EMBL" id="JAWZYT010001807">
    <property type="protein sequence ID" value="KAK4309059.1"/>
    <property type="molecule type" value="Genomic_DNA"/>
</dbReference>
<dbReference type="GO" id="GO:0005576">
    <property type="term" value="C:extracellular region"/>
    <property type="evidence" value="ECO:0007669"/>
    <property type="project" value="UniProtKB-SubCell"/>
</dbReference>
<dbReference type="PRINTS" id="PR00722">
    <property type="entry name" value="CHYMOTRYPSIN"/>
</dbReference>
<evidence type="ECO:0000256" key="2">
    <source>
        <dbReference type="ARBA" id="ARBA00022525"/>
    </source>
</evidence>
<dbReference type="SUPFAM" id="SSF50494">
    <property type="entry name" value="Trypsin-like serine proteases"/>
    <property type="match status" value="1"/>
</dbReference>
<feature type="region of interest" description="Disordered" evidence="4">
    <location>
        <begin position="554"/>
        <end position="617"/>
    </location>
</feature>
<dbReference type="AlphaFoldDB" id="A0AAE1PKR1"/>
<feature type="chain" id="PRO_5041933540" description="Peptidase S1 domain-containing protein" evidence="5">
    <location>
        <begin position="22"/>
        <end position="617"/>
    </location>
</feature>
<dbReference type="Pfam" id="PF18322">
    <property type="entry name" value="CLIP_1"/>
    <property type="match status" value="2"/>
</dbReference>
<dbReference type="InterPro" id="IPR004827">
    <property type="entry name" value="bZIP"/>
</dbReference>
<dbReference type="InterPro" id="IPR009003">
    <property type="entry name" value="Peptidase_S1_PA"/>
</dbReference>
<keyword evidence="8" id="KW-1185">Reference proteome</keyword>
<feature type="domain" description="Peptidase S1" evidence="6">
    <location>
        <begin position="279"/>
        <end position="531"/>
    </location>
</feature>
<dbReference type="PROSITE" id="PS00036">
    <property type="entry name" value="BZIP_BASIC"/>
    <property type="match status" value="1"/>
</dbReference>
<keyword evidence="5" id="KW-0732">Signal</keyword>
<evidence type="ECO:0000256" key="5">
    <source>
        <dbReference type="SAM" id="SignalP"/>
    </source>
</evidence>
<evidence type="ECO:0000313" key="8">
    <source>
        <dbReference type="Proteomes" id="UP001292094"/>
    </source>
</evidence>
<dbReference type="InterPro" id="IPR001314">
    <property type="entry name" value="Peptidase_S1A"/>
</dbReference>
<dbReference type="PROSITE" id="PS50240">
    <property type="entry name" value="TRYPSIN_DOM"/>
    <property type="match status" value="1"/>
</dbReference>
<dbReference type="Pfam" id="PF00089">
    <property type="entry name" value="Trypsin"/>
    <property type="match status" value="1"/>
</dbReference>
<dbReference type="InterPro" id="IPR043504">
    <property type="entry name" value="Peptidase_S1_PA_chymotrypsin"/>
</dbReference>
<evidence type="ECO:0000256" key="4">
    <source>
        <dbReference type="SAM" id="MobiDB-lite"/>
    </source>
</evidence>
<dbReference type="CDD" id="cd00190">
    <property type="entry name" value="Tryp_SPc"/>
    <property type="match status" value="1"/>
</dbReference>
<comment type="subcellular location">
    <subcellularLocation>
        <location evidence="1">Secreted</location>
    </subcellularLocation>
</comment>
<keyword evidence="2" id="KW-0964">Secreted</keyword>
<dbReference type="InterPro" id="IPR041515">
    <property type="entry name" value="PPAF-2-like_Clip"/>
</dbReference>
<dbReference type="GO" id="GO:0004252">
    <property type="term" value="F:serine-type endopeptidase activity"/>
    <property type="evidence" value="ECO:0007669"/>
    <property type="project" value="InterPro"/>
</dbReference>
<dbReference type="Gene3D" id="2.40.10.10">
    <property type="entry name" value="Trypsin-like serine proteases"/>
    <property type="match status" value="2"/>
</dbReference>
<name>A0AAE1PKR1_9EUCA</name>
<dbReference type="PANTHER" id="PTHR24258">
    <property type="entry name" value="SERINE PROTEASE-RELATED"/>
    <property type="match status" value="1"/>
</dbReference>
<evidence type="ECO:0000256" key="1">
    <source>
        <dbReference type="ARBA" id="ARBA00004613"/>
    </source>
</evidence>
<feature type="compositionally biased region" description="Basic and acidic residues" evidence="4">
    <location>
        <begin position="565"/>
        <end position="609"/>
    </location>
</feature>
<dbReference type="InterPro" id="IPR001254">
    <property type="entry name" value="Trypsin_dom"/>
</dbReference>
<protein>
    <recommendedName>
        <fullName evidence="6">Peptidase S1 domain-containing protein</fullName>
    </recommendedName>
</protein>
<organism evidence="7 8">
    <name type="scientific">Petrolisthes manimaculis</name>
    <dbReference type="NCBI Taxonomy" id="1843537"/>
    <lineage>
        <taxon>Eukaryota</taxon>
        <taxon>Metazoa</taxon>
        <taxon>Ecdysozoa</taxon>
        <taxon>Arthropoda</taxon>
        <taxon>Crustacea</taxon>
        <taxon>Multicrustacea</taxon>
        <taxon>Malacostraca</taxon>
        <taxon>Eumalacostraca</taxon>
        <taxon>Eucarida</taxon>
        <taxon>Decapoda</taxon>
        <taxon>Pleocyemata</taxon>
        <taxon>Anomura</taxon>
        <taxon>Galatheoidea</taxon>
        <taxon>Porcellanidae</taxon>
        <taxon>Petrolisthes</taxon>
    </lineage>
</organism>
<keyword evidence="3" id="KW-1015">Disulfide bond</keyword>
<evidence type="ECO:0000259" key="6">
    <source>
        <dbReference type="PROSITE" id="PS50240"/>
    </source>
</evidence>
<sequence length="617" mass="68168">MVQRAVMWILVVMAAAAGVGAQQDGGSWWLDLLANSTAATPIDEKVYCECVPYYQCVNGTITTSGVGLLDVRIGPGLVDETPRITNVDKCPGFVEICCGLPIELTITTTEPPRPTLPPDTPCECVSLNNCTEEKLVSDGHGNMTLDILGIGGYWHSKCPQAFAVCCALDPINTTYPDTQPHTTSRPDSLQECECVVPQQCGEDGYIITDGTGLLDIRIGTRDSSSQSSCLPPSVCCLLPPHLTQPPITTQPPTTQPPTTTQASVYSCGNRNTMGVKARILGFSEGESQFGEFPWMAAILNAEPIMDKVVRRFVGGGSLIHPRFILTAAHKVMGQNINHMLVRVGEWDTQNDFEPYPYQDIQVQNVIIHENYNPNLLYHDVALLFLKAKVTMQSHINSICLAPDLQSVDISKCVINGWGLNGFDEGAQYQAVMKSLTLPIVEKRQCVKSLRTTRLGRYFSLHNSFLCAGGERGKDACTGDGGGPLACPRREDPNRYLLVGITAWGIGCGEDGIPGVYVNVPAHRDWVMAHIEAIIPTTTVFVPTTTNATVYNQFKAGGEENGDGGEEVRGPRQEERERRKEERQSNRRQQQEERRRLREERRRLREENRRQRGGRRQR</sequence>
<gene>
    <name evidence="7" type="ORF">Pmani_019318</name>
</gene>
<dbReference type="PANTHER" id="PTHR24258:SF129">
    <property type="entry name" value="LP15124P-RELATED"/>
    <property type="match status" value="1"/>
</dbReference>
<dbReference type="Proteomes" id="UP001292094">
    <property type="component" value="Unassembled WGS sequence"/>
</dbReference>
<proteinExistence type="predicted"/>
<feature type="signal peptide" evidence="5">
    <location>
        <begin position="1"/>
        <end position="21"/>
    </location>
</feature>